<dbReference type="Proteomes" id="UP000563898">
    <property type="component" value="Unassembled WGS sequence"/>
</dbReference>
<feature type="domain" description="HTH cro/C1-type" evidence="1">
    <location>
        <begin position="34"/>
        <end position="76"/>
    </location>
</feature>
<dbReference type="PROSITE" id="PS50943">
    <property type="entry name" value="HTH_CROC1"/>
    <property type="match status" value="1"/>
</dbReference>
<dbReference type="GO" id="GO:0003677">
    <property type="term" value="F:DNA binding"/>
    <property type="evidence" value="ECO:0007669"/>
    <property type="project" value="InterPro"/>
</dbReference>
<dbReference type="InterPro" id="IPR010982">
    <property type="entry name" value="Lambda_DNA-bd_dom_sf"/>
</dbReference>
<dbReference type="Gene3D" id="1.10.260.40">
    <property type="entry name" value="lambda repressor-like DNA-binding domains"/>
    <property type="match status" value="1"/>
</dbReference>
<name>A0A846WKR3_9ACTN</name>
<reference evidence="2 3" key="1">
    <citation type="submission" date="2020-04" db="EMBL/GenBank/DDBJ databases">
        <title>MicrobeNet Type strains.</title>
        <authorList>
            <person name="Nicholson A.C."/>
        </authorList>
    </citation>
    <scope>NUCLEOTIDE SEQUENCE [LARGE SCALE GENOMIC DNA]</scope>
    <source>
        <strain evidence="2 3">ATCC BAA-14</strain>
    </source>
</reference>
<comment type="caution">
    <text evidence="2">The sequence shown here is derived from an EMBL/GenBank/DDBJ whole genome shotgun (WGS) entry which is preliminary data.</text>
</comment>
<protein>
    <submittedName>
        <fullName evidence="2">Helix-turn-helix transcriptional regulator</fullName>
    </submittedName>
</protein>
<dbReference type="AlphaFoldDB" id="A0A846WKR3"/>
<dbReference type="SUPFAM" id="SSF47413">
    <property type="entry name" value="lambda repressor-like DNA-binding domains"/>
    <property type="match status" value="1"/>
</dbReference>
<dbReference type="RefSeq" id="WP_006371821.1">
    <property type="nucleotide sequence ID" value="NZ_CP116236.1"/>
</dbReference>
<accession>A0A846WKR3</accession>
<dbReference type="CDD" id="cd00093">
    <property type="entry name" value="HTH_XRE"/>
    <property type="match status" value="1"/>
</dbReference>
<evidence type="ECO:0000313" key="3">
    <source>
        <dbReference type="Proteomes" id="UP000563898"/>
    </source>
</evidence>
<sequence length="90" mass="9519">MARSPVPPEDRAHGKMLGRLIAETRSARQQSAPQLAAQSKVSIDAVRSIECGRVPLPSFLTVARLAAALGLSLDDLNSRAGGPASEESRR</sequence>
<dbReference type="Pfam" id="PF13560">
    <property type="entry name" value="HTH_31"/>
    <property type="match status" value="1"/>
</dbReference>
<evidence type="ECO:0000259" key="1">
    <source>
        <dbReference type="PROSITE" id="PS50943"/>
    </source>
</evidence>
<gene>
    <name evidence="2" type="ORF">HGA05_09565</name>
</gene>
<dbReference type="SMART" id="SM00530">
    <property type="entry name" value="HTH_XRE"/>
    <property type="match status" value="1"/>
</dbReference>
<proteinExistence type="predicted"/>
<organism evidence="2 3">
    <name type="scientific">Gordonia polyisoprenivorans</name>
    <dbReference type="NCBI Taxonomy" id="84595"/>
    <lineage>
        <taxon>Bacteria</taxon>
        <taxon>Bacillati</taxon>
        <taxon>Actinomycetota</taxon>
        <taxon>Actinomycetes</taxon>
        <taxon>Mycobacteriales</taxon>
        <taxon>Gordoniaceae</taxon>
        <taxon>Gordonia</taxon>
    </lineage>
</organism>
<evidence type="ECO:0000313" key="2">
    <source>
        <dbReference type="EMBL" id="NKY01819.1"/>
    </source>
</evidence>
<dbReference type="EMBL" id="JAAXPC010000004">
    <property type="protein sequence ID" value="NKY01819.1"/>
    <property type="molecule type" value="Genomic_DNA"/>
</dbReference>
<dbReference type="InterPro" id="IPR001387">
    <property type="entry name" value="Cro/C1-type_HTH"/>
</dbReference>